<name>A0A5C3KQF0_COPMA</name>
<keyword evidence="3" id="KW-1185">Reference proteome</keyword>
<dbReference type="EMBL" id="ML210251">
    <property type="protein sequence ID" value="TFK22053.1"/>
    <property type="molecule type" value="Genomic_DNA"/>
</dbReference>
<dbReference type="Proteomes" id="UP000307440">
    <property type="component" value="Unassembled WGS sequence"/>
</dbReference>
<evidence type="ECO:0000313" key="2">
    <source>
        <dbReference type="EMBL" id="TFK22053.1"/>
    </source>
</evidence>
<reference evidence="2 3" key="1">
    <citation type="journal article" date="2019" name="Nat. Ecol. Evol.">
        <title>Megaphylogeny resolves global patterns of mushroom evolution.</title>
        <authorList>
            <person name="Varga T."/>
            <person name="Krizsan K."/>
            <person name="Foldi C."/>
            <person name="Dima B."/>
            <person name="Sanchez-Garcia M."/>
            <person name="Sanchez-Ramirez S."/>
            <person name="Szollosi G.J."/>
            <person name="Szarkandi J.G."/>
            <person name="Papp V."/>
            <person name="Albert L."/>
            <person name="Andreopoulos W."/>
            <person name="Angelini C."/>
            <person name="Antonin V."/>
            <person name="Barry K.W."/>
            <person name="Bougher N.L."/>
            <person name="Buchanan P."/>
            <person name="Buyck B."/>
            <person name="Bense V."/>
            <person name="Catcheside P."/>
            <person name="Chovatia M."/>
            <person name="Cooper J."/>
            <person name="Damon W."/>
            <person name="Desjardin D."/>
            <person name="Finy P."/>
            <person name="Geml J."/>
            <person name="Haridas S."/>
            <person name="Hughes K."/>
            <person name="Justo A."/>
            <person name="Karasinski D."/>
            <person name="Kautmanova I."/>
            <person name="Kiss B."/>
            <person name="Kocsube S."/>
            <person name="Kotiranta H."/>
            <person name="LaButti K.M."/>
            <person name="Lechner B.E."/>
            <person name="Liimatainen K."/>
            <person name="Lipzen A."/>
            <person name="Lukacs Z."/>
            <person name="Mihaltcheva S."/>
            <person name="Morgado L.N."/>
            <person name="Niskanen T."/>
            <person name="Noordeloos M.E."/>
            <person name="Ohm R.A."/>
            <person name="Ortiz-Santana B."/>
            <person name="Ovrebo C."/>
            <person name="Racz N."/>
            <person name="Riley R."/>
            <person name="Savchenko A."/>
            <person name="Shiryaev A."/>
            <person name="Soop K."/>
            <person name="Spirin V."/>
            <person name="Szebenyi C."/>
            <person name="Tomsovsky M."/>
            <person name="Tulloss R.E."/>
            <person name="Uehling J."/>
            <person name="Grigoriev I.V."/>
            <person name="Vagvolgyi C."/>
            <person name="Papp T."/>
            <person name="Martin F.M."/>
            <person name="Miettinen O."/>
            <person name="Hibbett D.S."/>
            <person name="Nagy L.G."/>
        </authorList>
    </citation>
    <scope>NUCLEOTIDE SEQUENCE [LARGE SCALE GENOMIC DNA]</scope>
    <source>
        <strain evidence="2 3">CBS 121175</strain>
    </source>
</reference>
<dbReference type="OrthoDB" id="3156807at2759"/>
<accession>A0A5C3KQF0</accession>
<organism evidence="2 3">
    <name type="scientific">Coprinopsis marcescibilis</name>
    <name type="common">Agaric fungus</name>
    <name type="synonym">Psathyrella marcescibilis</name>
    <dbReference type="NCBI Taxonomy" id="230819"/>
    <lineage>
        <taxon>Eukaryota</taxon>
        <taxon>Fungi</taxon>
        <taxon>Dikarya</taxon>
        <taxon>Basidiomycota</taxon>
        <taxon>Agaricomycotina</taxon>
        <taxon>Agaricomycetes</taxon>
        <taxon>Agaricomycetidae</taxon>
        <taxon>Agaricales</taxon>
        <taxon>Agaricineae</taxon>
        <taxon>Psathyrellaceae</taxon>
        <taxon>Coprinopsis</taxon>
    </lineage>
</organism>
<sequence>MPIFYRKSDAGDIYIVPELLLALKGLDSQFLTGGILFLRQVVNGRIALDINHLRHLIEFLSGGVTLARVNFNLHNVTLPRTWFISLLQHINRRDNVETKLFDQLLALIRQVLSALVHGGEPAASFLFENRGMADMPALRELDIAPICRALGLTTPKFESWYGQGGMGSAVHHSTTDSPLDGLVQLCHESSTPPKQQLLPKNVTRVTFKSVDDVRRALNANPSAATLLSSLRADAPTFVPGGKKITGPEGRGSNAEGEAEEAGDRPDADTTDVADSQNLVNSIANTAAPLPQEAIPEAQLIIARKILKGYRRLVLQRELQQKRSPVEASCNSIHETCLKLSSNMDWPNGLYYKKLYLGLIPHLLICVNAAIVKKKPPTKAPVQPELNVEEDIVDDEDQDVDDYHVYDKFLN</sequence>
<evidence type="ECO:0000313" key="3">
    <source>
        <dbReference type="Proteomes" id="UP000307440"/>
    </source>
</evidence>
<gene>
    <name evidence="2" type="ORF">FA15DRAFT_758288</name>
</gene>
<evidence type="ECO:0000256" key="1">
    <source>
        <dbReference type="SAM" id="MobiDB-lite"/>
    </source>
</evidence>
<feature type="region of interest" description="Disordered" evidence="1">
    <location>
        <begin position="238"/>
        <end position="271"/>
    </location>
</feature>
<dbReference type="AlphaFoldDB" id="A0A5C3KQF0"/>
<dbReference type="STRING" id="230819.A0A5C3KQF0"/>
<protein>
    <submittedName>
        <fullName evidence="2">Uncharacterized protein</fullName>
    </submittedName>
</protein>
<proteinExistence type="predicted"/>